<dbReference type="InterPro" id="IPR011683">
    <property type="entry name" value="Glyco_hydro_53"/>
</dbReference>
<dbReference type="GO" id="GO:0045490">
    <property type="term" value="P:pectin catabolic process"/>
    <property type="evidence" value="ECO:0007669"/>
    <property type="project" value="TreeGrafter"/>
</dbReference>
<dbReference type="STRING" id="471870.BACINT_03136"/>
<reference evidence="7 8" key="1">
    <citation type="submission" date="2008-04" db="EMBL/GenBank/DDBJ databases">
        <title>Draft genome sequence of Bacteroides intestinalis (DSM 17393).</title>
        <authorList>
            <person name="Sudarsanam P."/>
            <person name="Ley R."/>
            <person name="Guruge J."/>
            <person name="Turnbaugh P.J."/>
            <person name="Mahowald M."/>
            <person name="Liep D."/>
            <person name="Gordon J."/>
        </authorList>
    </citation>
    <scope>NUCLEOTIDE SEQUENCE [LARGE SCALE GENOMIC DNA]</scope>
    <source>
        <strain evidence="7 8">DSM 17393</strain>
    </source>
</reference>
<comment type="caution">
    <text evidence="7">The sequence shown here is derived from an EMBL/GenBank/DDBJ whole genome shotgun (WGS) entry which is preliminary data.</text>
</comment>
<protein>
    <recommendedName>
        <fullName evidence="3 6">Arabinogalactan endo-beta-1,4-galactanase</fullName>
        <ecNumber evidence="3 6">3.2.1.89</ecNumber>
    </recommendedName>
</protein>
<keyword evidence="4 6" id="KW-0378">Hydrolase</keyword>
<comment type="similarity">
    <text evidence="2 6">Belongs to the glycosyl hydrolase 53 family.</text>
</comment>
<dbReference type="Pfam" id="PF07745">
    <property type="entry name" value="Glyco_hydro_53"/>
    <property type="match status" value="1"/>
</dbReference>
<keyword evidence="5 6" id="KW-0326">Glycosidase</keyword>
<dbReference type="EMBL" id="ABJL02000008">
    <property type="protein sequence ID" value="EDV04009.1"/>
    <property type="molecule type" value="Genomic_DNA"/>
</dbReference>
<dbReference type="InterPro" id="IPR017853">
    <property type="entry name" value="GH"/>
</dbReference>
<evidence type="ECO:0000256" key="5">
    <source>
        <dbReference type="ARBA" id="ARBA00023295"/>
    </source>
</evidence>
<dbReference type="Proteomes" id="UP000004596">
    <property type="component" value="Unassembled WGS sequence"/>
</dbReference>
<reference evidence="7 8" key="2">
    <citation type="submission" date="2008-04" db="EMBL/GenBank/DDBJ databases">
        <authorList>
            <person name="Fulton L."/>
            <person name="Clifton S."/>
            <person name="Fulton B."/>
            <person name="Xu J."/>
            <person name="Minx P."/>
            <person name="Pepin K.H."/>
            <person name="Johnson M."/>
            <person name="Thiruvilangam P."/>
            <person name="Bhonagiri V."/>
            <person name="Nash W.E."/>
            <person name="Mardis E.R."/>
            <person name="Wilson R.K."/>
        </authorList>
    </citation>
    <scope>NUCLEOTIDE SEQUENCE [LARGE SCALE GENOMIC DNA]</scope>
    <source>
        <strain evidence="7 8">DSM 17393</strain>
    </source>
</reference>
<dbReference type="EC" id="3.2.1.89" evidence="3 6"/>
<evidence type="ECO:0000313" key="7">
    <source>
        <dbReference type="EMBL" id="EDV04009.1"/>
    </source>
</evidence>
<dbReference type="eggNOG" id="COG3867">
    <property type="taxonomic scope" value="Bacteria"/>
</dbReference>
<dbReference type="GO" id="GO:0031218">
    <property type="term" value="F:arabinogalactan endo-1,4-beta-galactosidase activity"/>
    <property type="evidence" value="ECO:0007669"/>
    <property type="project" value="UniProtKB-EC"/>
</dbReference>
<evidence type="ECO:0000256" key="4">
    <source>
        <dbReference type="ARBA" id="ARBA00022801"/>
    </source>
</evidence>
<dbReference type="Gene3D" id="3.20.20.80">
    <property type="entry name" value="Glycosidases"/>
    <property type="match status" value="1"/>
</dbReference>
<evidence type="ECO:0000256" key="1">
    <source>
        <dbReference type="ARBA" id="ARBA00001695"/>
    </source>
</evidence>
<evidence type="ECO:0000256" key="3">
    <source>
        <dbReference type="ARBA" id="ARBA00012556"/>
    </source>
</evidence>
<dbReference type="AlphaFoldDB" id="B3CI50"/>
<accession>B3CI50</accession>
<proteinExistence type="inferred from homology"/>
<dbReference type="SUPFAM" id="SSF51445">
    <property type="entry name" value="(Trans)glycosidases"/>
    <property type="match status" value="1"/>
</dbReference>
<comment type="catalytic activity">
    <reaction evidence="1 6">
        <text>The enzyme specifically hydrolyzes (1-&gt;4)-beta-D-galactosidic linkages in type I arabinogalactans.</text>
        <dbReference type="EC" id="3.2.1.89"/>
    </reaction>
</comment>
<dbReference type="PANTHER" id="PTHR34983:SF1">
    <property type="entry name" value="ARABINOGALACTAN ENDO-BETA-1,4-GALACTANASE A"/>
    <property type="match status" value="1"/>
</dbReference>
<evidence type="ECO:0000313" key="8">
    <source>
        <dbReference type="Proteomes" id="UP000004596"/>
    </source>
</evidence>
<gene>
    <name evidence="7" type="ORF">BACINT_03136</name>
</gene>
<name>B3CI50_9BACE</name>
<sequence>MITLLLLIFVSLITIFAMKHMKFLSFFLGIAFAIIACSSNNETIPAPEVDPDGDDGTTEVEFAKGADIGWVTEYESKGYNFYNAKGEQRECTALMKELGLDAIRIRVWVDPSKHGNWCNTADVVEKAKRAKELGMDVMIDFHYSDWWADPAQQNKPASWVGKNLANLKSAIKDHTVSVLQALKEIGVIPKWVQVGNEIRPGMLWDEDVALSGASYNVTEKDLKDAPASATDKVVYPMNWANLGAFVTTGYDAVKSVFPDAIVIVHLDNGWDSGLFTWFFDELKKNGGKWDMIGMSLYPYWSRDAKEGYSSADAVITDCISNIKALSTKYNCDVMVVETGMECADDNGKLASTSVLNEGKRQLARILKECKENTNGRCKGVFYWEPECRPSQYRLGAFTEGGYPTVIMDAFK</sequence>
<organism evidence="7 8">
    <name type="scientific">Bacteroides intestinalis DSM 17393</name>
    <dbReference type="NCBI Taxonomy" id="471870"/>
    <lineage>
        <taxon>Bacteria</taxon>
        <taxon>Pseudomonadati</taxon>
        <taxon>Bacteroidota</taxon>
        <taxon>Bacteroidia</taxon>
        <taxon>Bacteroidales</taxon>
        <taxon>Bacteroidaceae</taxon>
        <taxon>Bacteroides</taxon>
    </lineage>
</organism>
<dbReference type="GO" id="GO:0015926">
    <property type="term" value="F:glucosidase activity"/>
    <property type="evidence" value="ECO:0007669"/>
    <property type="project" value="InterPro"/>
</dbReference>
<evidence type="ECO:0000256" key="6">
    <source>
        <dbReference type="RuleBase" id="RU361192"/>
    </source>
</evidence>
<evidence type="ECO:0000256" key="2">
    <source>
        <dbReference type="ARBA" id="ARBA00010687"/>
    </source>
</evidence>
<dbReference type="PANTHER" id="PTHR34983">
    <property type="entry name" value="ARABINOGALACTAN ENDO-BETA-1,4-GALACTANASE A"/>
    <property type="match status" value="1"/>
</dbReference>